<dbReference type="SUPFAM" id="SSF53756">
    <property type="entry name" value="UDP-Glycosyltransferase/glycogen phosphorylase"/>
    <property type="match status" value="1"/>
</dbReference>
<comment type="caution">
    <text evidence="2">The sequence shown here is derived from an EMBL/GenBank/DDBJ whole genome shotgun (WGS) entry which is preliminary data.</text>
</comment>
<evidence type="ECO:0000313" key="2">
    <source>
        <dbReference type="EMBL" id="GJD44361.1"/>
    </source>
</evidence>
<dbReference type="EMBL" id="BPQG01000032">
    <property type="protein sequence ID" value="GJD44361.1"/>
    <property type="molecule type" value="Genomic_DNA"/>
</dbReference>
<dbReference type="NCBIfam" id="TIGR04348">
    <property type="entry name" value="selenoneine biosynthesis selenosugar synthase SenB"/>
    <property type="match status" value="1"/>
</dbReference>
<accession>A0ABQ4QHX8</accession>
<dbReference type="RefSeq" id="WP_147828068.1">
    <property type="nucleotide sequence ID" value="NZ_BPQG01000032.1"/>
</dbReference>
<gene>
    <name evidence="2" type="ORF">AFCDBAGC_2228</name>
</gene>
<keyword evidence="3" id="KW-1185">Reference proteome</keyword>
<dbReference type="InterPro" id="IPR052622">
    <property type="entry name" value="Glycosyltransferase_G1"/>
</dbReference>
<dbReference type="PANTHER" id="PTHR46660">
    <property type="match status" value="1"/>
</dbReference>
<name>A0ABQ4QHX8_9HYPH</name>
<feature type="domain" description="Glycosyl transferase family 1" evidence="1">
    <location>
        <begin position="142"/>
        <end position="287"/>
    </location>
</feature>
<evidence type="ECO:0000259" key="1">
    <source>
        <dbReference type="Pfam" id="PF00534"/>
    </source>
</evidence>
<dbReference type="InterPro" id="IPR001296">
    <property type="entry name" value="Glyco_trans_1"/>
</dbReference>
<evidence type="ECO:0000313" key="3">
    <source>
        <dbReference type="Proteomes" id="UP001055117"/>
    </source>
</evidence>
<dbReference type="InterPro" id="IPR027627">
    <property type="entry name" value="Glycosyltransferase_put"/>
</dbReference>
<reference evidence="2 3" key="1">
    <citation type="journal article" date="2021" name="Front. Microbiol.">
        <title>Comprehensive Comparative Genomics and Phenotyping of Methylobacterium Species.</title>
        <authorList>
            <person name="Alessa O."/>
            <person name="Ogura Y."/>
            <person name="Fujitani Y."/>
            <person name="Takami H."/>
            <person name="Hayashi T."/>
            <person name="Sahin N."/>
            <person name="Tani A."/>
        </authorList>
    </citation>
    <scope>NUCLEOTIDE SEQUENCE [LARGE SCALE GENOMIC DNA]</scope>
    <source>
        <strain evidence="2 3">DSM 23679</strain>
    </source>
</reference>
<protein>
    <recommendedName>
        <fullName evidence="1">Glycosyl transferase family 1 domain-containing protein</fullName>
    </recommendedName>
</protein>
<dbReference type="Gene3D" id="3.40.50.2000">
    <property type="entry name" value="Glycogen Phosphorylase B"/>
    <property type="match status" value="1"/>
</dbReference>
<dbReference type="Pfam" id="PF00534">
    <property type="entry name" value="Glycos_transf_1"/>
    <property type="match status" value="1"/>
</dbReference>
<sequence length="340" mass="36303">MNVILITPAPRHSRTGNRTTALRWAGLLRGAGHRVVVATAYDSEPCDLMIALHAWKSAPAIQRFRRAYPERPLVVALTGTDINHDLAADPAKTQRSLDLADALVGLHELVGEAIPARHREKLAVIVQSVPAGGDRLPALKRAFEILVVGHLRDEKDPLRAAIAARALPTSSRIRVVHLGGAPDPAWAARARDEMQANPRYDWRGEVSGARVRRFLRRGRLMVLSSLSEGGANVVSEAVVAGLPILASAIPGNVGLLGGDHPGYFPPGDHGALAGLMLRAEREPDFLEGLRAHGAARADAFDPARERLAWSALVERASAAARARVASGIDAARPAPALLQP</sequence>
<dbReference type="PANTHER" id="PTHR46660:SF2">
    <property type="entry name" value="GLYCOSYLTRANSFERASE 1 DOMAIN-CONTAINING PROTEIN 1"/>
    <property type="match status" value="1"/>
</dbReference>
<organism evidence="2 3">
    <name type="scientific">Methylobacterium cerastii</name>
    <dbReference type="NCBI Taxonomy" id="932741"/>
    <lineage>
        <taxon>Bacteria</taxon>
        <taxon>Pseudomonadati</taxon>
        <taxon>Pseudomonadota</taxon>
        <taxon>Alphaproteobacteria</taxon>
        <taxon>Hyphomicrobiales</taxon>
        <taxon>Methylobacteriaceae</taxon>
        <taxon>Methylobacterium</taxon>
    </lineage>
</organism>
<dbReference type="Proteomes" id="UP001055117">
    <property type="component" value="Unassembled WGS sequence"/>
</dbReference>
<proteinExistence type="predicted"/>